<keyword evidence="5" id="KW-0808">Transferase</keyword>
<protein>
    <recommendedName>
        <fullName evidence="3">histidine kinase</fullName>
        <ecNumber evidence="3">2.7.13.3</ecNumber>
    </recommendedName>
</protein>
<dbReference type="CDD" id="cd06225">
    <property type="entry name" value="HAMP"/>
    <property type="match status" value="1"/>
</dbReference>
<feature type="domain" description="Histidine kinase" evidence="14">
    <location>
        <begin position="373"/>
        <end position="593"/>
    </location>
</feature>
<keyword evidence="6 13" id="KW-0812">Transmembrane</keyword>
<dbReference type="Gene3D" id="3.30.565.10">
    <property type="entry name" value="Histidine kinase-like ATPase, C-terminal domain"/>
    <property type="match status" value="1"/>
</dbReference>
<dbReference type="InterPro" id="IPR000700">
    <property type="entry name" value="PAS-assoc_C"/>
</dbReference>
<organism evidence="17 18">
    <name type="scientific">Pseudodesulfovibrio sediminis</name>
    <dbReference type="NCBI Taxonomy" id="2810563"/>
    <lineage>
        <taxon>Bacteria</taxon>
        <taxon>Pseudomonadati</taxon>
        <taxon>Thermodesulfobacteriota</taxon>
        <taxon>Desulfovibrionia</taxon>
        <taxon>Desulfovibrionales</taxon>
        <taxon>Desulfovibrionaceae</taxon>
    </lineage>
</organism>
<keyword evidence="4" id="KW-0597">Phosphoprotein</keyword>
<accession>A0ABM7P6N5</accession>
<dbReference type="InterPro" id="IPR003594">
    <property type="entry name" value="HATPase_dom"/>
</dbReference>
<evidence type="ECO:0000256" key="4">
    <source>
        <dbReference type="ARBA" id="ARBA00022553"/>
    </source>
</evidence>
<dbReference type="CDD" id="cd00075">
    <property type="entry name" value="HATPase"/>
    <property type="match status" value="1"/>
</dbReference>
<keyword evidence="11" id="KW-0902">Two-component regulatory system</keyword>
<dbReference type="PANTHER" id="PTHR42878:SF7">
    <property type="entry name" value="SENSOR HISTIDINE KINASE GLRK"/>
    <property type="match status" value="1"/>
</dbReference>
<keyword evidence="18" id="KW-1185">Reference proteome</keyword>
<dbReference type="InterPro" id="IPR003660">
    <property type="entry name" value="HAMP_dom"/>
</dbReference>
<evidence type="ECO:0000256" key="6">
    <source>
        <dbReference type="ARBA" id="ARBA00022692"/>
    </source>
</evidence>
<evidence type="ECO:0000256" key="13">
    <source>
        <dbReference type="SAM" id="Phobius"/>
    </source>
</evidence>
<dbReference type="GO" id="GO:0016301">
    <property type="term" value="F:kinase activity"/>
    <property type="evidence" value="ECO:0007669"/>
    <property type="project" value="UniProtKB-KW"/>
</dbReference>
<feature type="domain" description="HAMP" evidence="16">
    <location>
        <begin position="194"/>
        <end position="246"/>
    </location>
</feature>
<dbReference type="SMART" id="SM00388">
    <property type="entry name" value="HisKA"/>
    <property type="match status" value="1"/>
</dbReference>
<comment type="catalytic activity">
    <reaction evidence="1">
        <text>ATP + protein L-histidine = ADP + protein N-phospho-L-histidine.</text>
        <dbReference type="EC" id="2.7.13.3"/>
    </reaction>
</comment>
<evidence type="ECO:0000313" key="18">
    <source>
        <dbReference type="Proteomes" id="UP001053296"/>
    </source>
</evidence>
<dbReference type="EC" id="2.7.13.3" evidence="3"/>
<dbReference type="InterPro" id="IPR005467">
    <property type="entry name" value="His_kinase_dom"/>
</dbReference>
<dbReference type="InterPro" id="IPR000014">
    <property type="entry name" value="PAS"/>
</dbReference>
<dbReference type="SMART" id="SM00387">
    <property type="entry name" value="HATPase_c"/>
    <property type="match status" value="1"/>
</dbReference>
<dbReference type="CDD" id="cd00082">
    <property type="entry name" value="HisKA"/>
    <property type="match status" value="1"/>
</dbReference>
<evidence type="ECO:0000259" key="16">
    <source>
        <dbReference type="PROSITE" id="PS50885"/>
    </source>
</evidence>
<feature type="transmembrane region" description="Helical" evidence="13">
    <location>
        <begin position="174"/>
        <end position="192"/>
    </location>
</feature>
<keyword evidence="10 13" id="KW-1133">Transmembrane helix</keyword>
<dbReference type="InterPro" id="IPR050351">
    <property type="entry name" value="BphY/WalK/GraS-like"/>
</dbReference>
<evidence type="ECO:0000256" key="1">
    <source>
        <dbReference type="ARBA" id="ARBA00000085"/>
    </source>
</evidence>
<feature type="transmembrane region" description="Helical" evidence="13">
    <location>
        <begin position="12"/>
        <end position="33"/>
    </location>
</feature>
<dbReference type="Proteomes" id="UP001053296">
    <property type="component" value="Chromosome"/>
</dbReference>
<dbReference type="NCBIfam" id="TIGR00229">
    <property type="entry name" value="sensory_box"/>
    <property type="match status" value="1"/>
</dbReference>
<reference evidence="17" key="1">
    <citation type="journal article" date="2022" name="Arch. Microbiol.">
        <title>Pseudodesulfovibrio sediminis sp. nov., a mesophilic and neutrophilic sulfate-reducing bacterium isolated from sediment of a brackish lake.</title>
        <authorList>
            <person name="Takahashi A."/>
            <person name="Kojima H."/>
            <person name="Watanabe M."/>
            <person name="Fukui M."/>
        </authorList>
    </citation>
    <scope>NUCLEOTIDE SEQUENCE</scope>
    <source>
        <strain evidence="17">SF6</strain>
    </source>
</reference>
<evidence type="ECO:0000256" key="8">
    <source>
        <dbReference type="ARBA" id="ARBA00022777"/>
    </source>
</evidence>
<gene>
    <name evidence="17" type="ORF">PSDVSF_17300</name>
</gene>
<keyword evidence="8 17" id="KW-0418">Kinase</keyword>
<dbReference type="SUPFAM" id="SSF55785">
    <property type="entry name" value="PYP-like sensor domain (PAS domain)"/>
    <property type="match status" value="1"/>
</dbReference>
<evidence type="ECO:0000256" key="9">
    <source>
        <dbReference type="ARBA" id="ARBA00022840"/>
    </source>
</evidence>
<dbReference type="Pfam" id="PF00672">
    <property type="entry name" value="HAMP"/>
    <property type="match status" value="1"/>
</dbReference>
<dbReference type="SMART" id="SM00304">
    <property type="entry name" value="HAMP"/>
    <property type="match status" value="1"/>
</dbReference>
<dbReference type="InterPro" id="IPR013767">
    <property type="entry name" value="PAS_fold"/>
</dbReference>
<dbReference type="PANTHER" id="PTHR42878">
    <property type="entry name" value="TWO-COMPONENT HISTIDINE KINASE"/>
    <property type="match status" value="1"/>
</dbReference>
<evidence type="ECO:0000256" key="5">
    <source>
        <dbReference type="ARBA" id="ARBA00022679"/>
    </source>
</evidence>
<dbReference type="EMBL" id="AP024485">
    <property type="protein sequence ID" value="BCS88488.1"/>
    <property type="molecule type" value="Genomic_DNA"/>
</dbReference>
<dbReference type="PROSITE" id="PS50113">
    <property type="entry name" value="PAC"/>
    <property type="match status" value="1"/>
</dbReference>
<proteinExistence type="predicted"/>
<sequence length="600" mass="66575">MRLGSFQMRILLWTWGILLTVVGVIFFYSTSIVGDELVTDTEKRSHREIESIKWLIQDHTTFQSEKEFAEWVDALGLRLGSRITYIVDGRVIADSDVHYSNVSSLDDHSGRPEVVAALHRGWGSNVRYSDTLRKDMLYVASRVEAASGVPAGVVRMAVSSSEVSQRLDSLRVNFLWIFLITLVCAALLSWLMSNNMGREIRAFSELARSIGNGDYAMRLRVLPGGEFKPLAQSVNAMAQSIERSVQLVQDQKGQLQAVFDGMREGVMTVDAQGRIESFNGALDNMFNMPSSSVGRTPIEVSRRYELQELVDSIMADPKPAGQSIQLDLMDSRTVEVSGVPYFDQKGVRKLVVVFHDITEMKRSEEGLKDFVANASHQLRTPLTSIKGYTETLIDNPPAKLEDARGFLDTVLKSADHMDKVISSMLALAKSEQMGKSLELAPLSGRVQLSRAVGDLIPWAEERSITFSMHTPEDEMMVMGETDGLLHVFHNLLNNAVKYSPVGGVITVSAEDDGESIVFSVEDQGPGISREHSTKVFERFYRVDENTIDGSGSAGLGLAICRRIVKNFGGEIWHDGYGEGTRGARFCFRLNKPEESVVTNI</sequence>
<dbReference type="PROSITE" id="PS50109">
    <property type="entry name" value="HIS_KIN"/>
    <property type="match status" value="1"/>
</dbReference>
<name>A0ABM7P6N5_9BACT</name>
<dbReference type="Pfam" id="PF00512">
    <property type="entry name" value="HisKA"/>
    <property type="match status" value="1"/>
</dbReference>
<evidence type="ECO:0000256" key="3">
    <source>
        <dbReference type="ARBA" id="ARBA00012438"/>
    </source>
</evidence>
<evidence type="ECO:0000259" key="15">
    <source>
        <dbReference type="PROSITE" id="PS50113"/>
    </source>
</evidence>
<evidence type="ECO:0000313" key="17">
    <source>
        <dbReference type="EMBL" id="BCS88488.1"/>
    </source>
</evidence>
<keyword evidence="9" id="KW-0067">ATP-binding</keyword>
<feature type="domain" description="PAC" evidence="15">
    <location>
        <begin position="308"/>
        <end position="369"/>
    </location>
</feature>
<keyword evidence="7" id="KW-0547">Nucleotide-binding</keyword>
<dbReference type="CDD" id="cd00130">
    <property type="entry name" value="PAS"/>
    <property type="match status" value="1"/>
</dbReference>
<dbReference type="Gene3D" id="1.10.287.130">
    <property type="match status" value="1"/>
</dbReference>
<evidence type="ECO:0000256" key="2">
    <source>
        <dbReference type="ARBA" id="ARBA00004141"/>
    </source>
</evidence>
<dbReference type="Pfam" id="PF02518">
    <property type="entry name" value="HATPase_c"/>
    <property type="match status" value="1"/>
</dbReference>
<dbReference type="PROSITE" id="PS50885">
    <property type="entry name" value="HAMP"/>
    <property type="match status" value="1"/>
</dbReference>
<evidence type="ECO:0000256" key="11">
    <source>
        <dbReference type="ARBA" id="ARBA00023012"/>
    </source>
</evidence>
<dbReference type="Gene3D" id="6.10.340.10">
    <property type="match status" value="1"/>
</dbReference>
<keyword evidence="12 13" id="KW-0472">Membrane</keyword>
<dbReference type="SUPFAM" id="SSF47384">
    <property type="entry name" value="Homodimeric domain of signal transducing histidine kinase"/>
    <property type="match status" value="1"/>
</dbReference>
<dbReference type="InterPro" id="IPR036890">
    <property type="entry name" value="HATPase_C_sf"/>
</dbReference>
<evidence type="ECO:0000259" key="14">
    <source>
        <dbReference type="PROSITE" id="PS50109"/>
    </source>
</evidence>
<dbReference type="InterPro" id="IPR003661">
    <property type="entry name" value="HisK_dim/P_dom"/>
</dbReference>
<evidence type="ECO:0000256" key="10">
    <source>
        <dbReference type="ARBA" id="ARBA00022989"/>
    </source>
</evidence>
<dbReference type="InterPro" id="IPR004358">
    <property type="entry name" value="Sig_transdc_His_kin-like_C"/>
</dbReference>
<dbReference type="PRINTS" id="PR00344">
    <property type="entry name" value="BCTRLSENSOR"/>
</dbReference>
<evidence type="ECO:0000256" key="7">
    <source>
        <dbReference type="ARBA" id="ARBA00022741"/>
    </source>
</evidence>
<comment type="subcellular location">
    <subcellularLocation>
        <location evidence="2">Membrane</location>
        <topology evidence="2">Multi-pass membrane protein</topology>
    </subcellularLocation>
</comment>
<dbReference type="InterPro" id="IPR036097">
    <property type="entry name" value="HisK_dim/P_sf"/>
</dbReference>
<dbReference type="SUPFAM" id="SSF55874">
    <property type="entry name" value="ATPase domain of HSP90 chaperone/DNA topoisomerase II/histidine kinase"/>
    <property type="match status" value="1"/>
</dbReference>
<dbReference type="InterPro" id="IPR035965">
    <property type="entry name" value="PAS-like_dom_sf"/>
</dbReference>
<dbReference type="Gene3D" id="3.30.450.20">
    <property type="entry name" value="PAS domain"/>
    <property type="match status" value="1"/>
</dbReference>
<dbReference type="Pfam" id="PF00989">
    <property type="entry name" value="PAS"/>
    <property type="match status" value="1"/>
</dbReference>
<evidence type="ECO:0000256" key="12">
    <source>
        <dbReference type="ARBA" id="ARBA00023136"/>
    </source>
</evidence>